<evidence type="ECO:0000256" key="4">
    <source>
        <dbReference type="ARBA" id="ARBA00023136"/>
    </source>
</evidence>
<evidence type="ECO:0000313" key="6">
    <source>
        <dbReference type="Proteomes" id="UP001612741"/>
    </source>
</evidence>
<dbReference type="InterPro" id="IPR038261">
    <property type="entry name" value="GPP34-like_sf"/>
</dbReference>
<accession>A0ABW7Z9Y0</accession>
<keyword evidence="6" id="KW-1185">Reference proteome</keyword>
<evidence type="ECO:0000256" key="1">
    <source>
        <dbReference type="ARBA" id="ARBA00004255"/>
    </source>
</evidence>
<comment type="caution">
    <text evidence="5">The sequence shown here is derived from an EMBL/GenBank/DDBJ whole genome shotgun (WGS) entry which is preliminary data.</text>
</comment>
<dbReference type="EMBL" id="JBITGY010000017">
    <property type="protein sequence ID" value="MFI6504983.1"/>
    <property type="molecule type" value="Genomic_DNA"/>
</dbReference>
<keyword evidence="4" id="KW-0472">Membrane</keyword>
<organism evidence="5 6">
    <name type="scientific">Nonomuraea typhae</name>
    <dbReference type="NCBI Taxonomy" id="2603600"/>
    <lineage>
        <taxon>Bacteria</taxon>
        <taxon>Bacillati</taxon>
        <taxon>Actinomycetota</taxon>
        <taxon>Actinomycetes</taxon>
        <taxon>Streptosporangiales</taxon>
        <taxon>Streptosporangiaceae</taxon>
        <taxon>Nonomuraea</taxon>
    </lineage>
</organism>
<dbReference type="RefSeq" id="WP_397090972.1">
    <property type="nucleotide sequence ID" value="NZ_JBITGY010000017.1"/>
</dbReference>
<evidence type="ECO:0000256" key="3">
    <source>
        <dbReference type="ARBA" id="ARBA00023121"/>
    </source>
</evidence>
<sequence>MNVTIAEEVLLLALGEEDGRQLIPNMQLDSALGGAILAELAVKERLTLTGKKVTVVDNAPLGDGELDAVLARIAGDGKERRPEWWVQKLYSGKLRKRLLERLAARGTLTEQRAKVLGLFPTTRWPEADGSVEAEVRARVAAALAGNDPDAATAVLVAVLHAAKLDRKAFPGADPKRVKEIAEGQWAGDAVAKLISTINSAIMVAVTSAAVGAATSASTGG</sequence>
<proteinExistence type="predicted"/>
<keyword evidence="2" id="KW-0333">Golgi apparatus</keyword>
<evidence type="ECO:0000256" key="2">
    <source>
        <dbReference type="ARBA" id="ARBA00023034"/>
    </source>
</evidence>
<dbReference type="PANTHER" id="PTHR12704">
    <property type="entry name" value="TRANS-GOLGI PROTEIN GMX33"/>
    <property type="match status" value="1"/>
</dbReference>
<comment type="subcellular location">
    <subcellularLocation>
        <location evidence="1">Golgi apparatus membrane</location>
        <topology evidence="1">Peripheral membrane protein</topology>
        <orientation evidence="1">Cytoplasmic side</orientation>
    </subcellularLocation>
</comment>
<dbReference type="Proteomes" id="UP001612741">
    <property type="component" value="Unassembled WGS sequence"/>
</dbReference>
<dbReference type="PANTHER" id="PTHR12704:SF2">
    <property type="entry name" value="GOLGI PHOSPHOPROTEIN 3 HOMOLOG SAURON"/>
    <property type="match status" value="1"/>
</dbReference>
<evidence type="ECO:0000313" key="5">
    <source>
        <dbReference type="EMBL" id="MFI6504983.1"/>
    </source>
</evidence>
<dbReference type="Pfam" id="PF05719">
    <property type="entry name" value="GPP34"/>
    <property type="match status" value="1"/>
</dbReference>
<reference evidence="5 6" key="1">
    <citation type="submission" date="2024-10" db="EMBL/GenBank/DDBJ databases">
        <title>The Natural Products Discovery Center: Release of the First 8490 Sequenced Strains for Exploring Actinobacteria Biosynthetic Diversity.</title>
        <authorList>
            <person name="Kalkreuter E."/>
            <person name="Kautsar S.A."/>
            <person name="Yang D."/>
            <person name="Bader C.D."/>
            <person name="Teijaro C.N."/>
            <person name="Fluegel L."/>
            <person name="Davis C.M."/>
            <person name="Simpson J.R."/>
            <person name="Lauterbach L."/>
            <person name="Steele A.D."/>
            <person name="Gui C."/>
            <person name="Meng S."/>
            <person name="Li G."/>
            <person name="Viehrig K."/>
            <person name="Ye F."/>
            <person name="Su P."/>
            <person name="Kiefer A.F."/>
            <person name="Nichols A."/>
            <person name="Cepeda A.J."/>
            <person name="Yan W."/>
            <person name="Fan B."/>
            <person name="Jiang Y."/>
            <person name="Adhikari A."/>
            <person name="Zheng C.-J."/>
            <person name="Schuster L."/>
            <person name="Cowan T.M."/>
            <person name="Smanski M.J."/>
            <person name="Chevrette M.G."/>
            <person name="De Carvalho L.P.S."/>
            <person name="Shen B."/>
        </authorList>
    </citation>
    <scope>NUCLEOTIDE SEQUENCE [LARGE SCALE GENOMIC DNA]</scope>
    <source>
        <strain evidence="5 6">NPDC050545</strain>
    </source>
</reference>
<keyword evidence="3" id="KW-0446">Lipid-binding</keyword>
<protein>
    <submittedName>
        <fullName evidence="5">GPP34 family phosphoprotein</fullName>
    </submittedName>
</protein>
<name>A0ABW7Z9Y0_9ACTN</name>
<dbReference type="InterPro" id="IPR008628">
    <property type="entry name" value="GPP34-like"/>
</dbReference>
<gene>
    <name evidence="5" type="ORF">ACIBG2_46900</name>
</gene>
<dbReference type="Gene3D" id="1.10.3630.10">
    <property type="entry name" value="yeast vps74-n-term truncation variant domain like"/>
    <property type="match status" value="1"/>
</dbReference>